<dbReference type="Gramene" id="GBG66467">
    <property type="protein sequence ID" value="GBG66467"/>
    <property type="gene ID" value="CBR_g61510"/>
</dbReference>
<organism evidence="2 3">
    <name type="scientific">Chara braunii</name>
    <name type="common">Braun's stonewort</name>
    <dbReference type="NCBI Taxonomy" id="69332"/>
    <lineage>
        <taxon>Eukaryota</taxon>
        <taxon>Viridiplantae</taxon>
        <taxon>Streptophyta</taxon>
        <taxon>Charophyceae</taxon>
        <taxon>Charales</taxon>
        <taxon>Characeae</taxon>
        <taxon>Chara</taxon>
    </lineage>
</organism>
<gene>
    <name evidence="2" type="ORF">CBR_g61510</name>
</gene>
<dbReference type="EMBL" id="BFEA01000074">
    <property type="protein sequence ID" value="GBG66467.1"/>
    <property type="molecule type" value="Genomic_DNA"/>
</dbReference>
<feature type="region of interest" description="Disordered" evidence="1">
    <location>
        <begin position="112"/>
        <end position="139"/>
    </location>
</feature>
<sequence length="267" mass="28918">MKGEGKTGVRSTAMVRNGGKVLANEVTTLAITDEEDRQPASNAVRMEVSMAVGRLEGQVCGKILQAIGTTAVRGKGKQQMASPSGSHSGSESEGSEVEEISKLTRKMAITEKRKRSAEKAIGNNPPMEQAAKQIPRTPGVRPVRLAVKLQTSNKKTKKTPNKYTPRRGAPKTKIAAMMGAARRAKFVRENVCQLAELPTDDLKEICRKEGVDYGNKTIATINIAEKRGKDAYDATTTRMTVEIVTQEDEEDTTISEDDESQGENLAA</sequence>
<keyword evidence="3" id="KW-1185">Reference proteome</keyword>
<feature type="region of interest" description="Disordered" evidence="1">
    <location>
        <begin position="244"/>
        <end position="267"/>
    </location>
</feature>
<evidence type="ECO:0000256" key="1">
    <source>
        <dbReference type="SAM" id="MobiDB-lite"/>
    </source>
</evidence>
<feature type="compositionally biased region" description="Acidic residues" evidence="1">
    <location>
        <begin position="245"/>
        <end position="261"/>
    </location>
</feature>
<name>A0A388K8W3_CHABU</name>
<reference evidence="2 3" key="1">
    <citation type="journal article" date="2018" name="Cell">
        <title>The Chara Genome: Secondary Complexity and Implications for Plant Terrestrialization.</title>
        <authorList>
            <person name="Nishiyama T."/>
            <person name="Sakayama H."/>
            <person name="Vries J.D."/>
            <person name="Buschmann H."/>
            <person name="Saint-Marcoux D."/>
            <person name="Ullrich K.K."/>
            <person name="Haas F.B."/>
            <person name="Vanderstraeten L."/>
            <person name="Becker D."/>
            <person name="Lang D."/>
            <person name="Vosolsobe S."/>
            <person name="Rombauts S."/>
            <person name="Wilhelmsson P.K.I."/>
            <person name="Janitza P."/>
            <person name="Kern R."/>
            <person name="Heyl A."/>
            <person name="Rumpler F."/>
            <person name="Villalobos L.I.A.C."/>
            <person name="Clay J.M."/>
            <person name="Skokan R."/>
            <person name="Toyoda A."/>
            <person name="Suzuki Y."/>
            <person name="Kagoshima H."/>
            <person name="Schijlen E."/>
            <person name="Tajeshwar N."/>
            <person name="Catarino B."/>
            <person name="Hetherington A.J."/>
            <person name="Saltykova A."/>
            <person name="Bonnot C."/>
            <person name="Breuninger H."/>
            <person name="Symeonidi A."/>
            <person name="Radhakrishnan G.V."/>
            <person name="Van Nieuwerburgh F."/>
            <person name="Deforce D."/>
            <person name="Chang C."/>
            <person name="Karol K.G."/>
            <person name="Hedrich R."/>
            <person name="Ulvskov P."/>
            <person name="Glockner G."/>
            <person name="Delwiche C.F."/>
            <person name="Petrasek J."/>
            <person name="Van de Peer Y."/>
            <person name="Friml J."/>
            <person name="Beilby M."/>
            <person name="Dolan L."/>
            <person name="Kohara Y."/>
            <person name="Sugano S."/>
            <person name="Fujiyama A."/>
            <person name="Delaux P.-M."/>
            <person name="Quint M."/>
            <person name="TheiBen G."/>
            <person name="Hagemann M."/>
            <person name="Harholt J."/>
            <person name="Dunand C."/>
            <person name="Zachgo S."/>
            <person name="Langdale J."/>
            <person name="Maumus F."/>
            <person name="Straeten D.V.D."/>
            <person name="Gould S.B."/>
            <person name="Rensing S.A."/>
        </authorList>
    </citation>
    <scope>NUCLEOTIDE SEQUENCE [LARGE SCALE GENOMIC DNA]</scope>
    <source>
        <strain evidence="2 3">S276</strain>
    </source>
</reference>
<comment type="caution">
    <text evidence="2">The sequence shown here is derived from an EMBL/GenBank/DDBJ whole genome shotgun (WGS) entry which is preliminary data.</text>
</comment>
<evidence type="ECO:0000313" key="2">
    <source>
        <dbReference type="EMBL" id="GBG66467.1"/>
    </source>
</evidence>
<accession>A0A388K8W3</accession>
<feature type="region of interest" description="Disordered" evidence="1">
    <location>
        <begin position="71"/>
        <end position="100"/>
    </location>
</feature>
<evidence type="ECO:0000313" key="3">
    <source>
        <dbReference type="Proteomes" id="UP000265515"/>
    </source>
</evidence>
<dbReference type="AlphaFoldDB" id="A0A388K8W3"/>
<feature type="compositionally biased region" description="Low complexity" evidence="1">
    <location>
        <begin position="82"/>
        <end position="92"/>
    </location>
</feature>
<proteinExistence type="predicted"/>
<protein>
    <submittedName>
        <fullName evidence="2">Uncharacterized protein</fullName>
    </submittedName>
</protein>
<dbReference type="Proteomes" id="UP000265515">
    <property type="component" value="Unassembled WGS sequence"/>
</dbReference>